<evidence type="ECO:0000313" key="12">
    <source>
        <dbReference type="Proteomes" id="UP000582182"/>
    </source>
</evidence>
<feature type="domain" description="Fibronectin type-III" evidence="10">
    <location>
        <begin position="380"/>
        <end position="473"/>
    </location>
</feature>
<protein>
    <submittedName>
        <fullName evidence="11">TPOR protein</fullName>
    </submittedName>
</protein>
<evidence type="ECO:0000256" key="3">
    <source>
        <dbReference type="ARBA" id="ARBA00022729"/>
    </source>
</evidence>
<dbReference type="Gene3D" id="2.60.40.10">
    <property type="entry name" value="Immunoglobulins"/>
    <property type="match status" value="4"/>
</dbReference>
<evidence type="ECO:0000256" key="8">
    <source>
        <dbReference type="SAM" id="MobiDB-lite"/>
    </source>
</evidence>
<dbReference type="OrthoDB" id="8608526at2759"/>
<evidence type="ECO:0000256" key="5">
    <source>
        <dbReference type="ARBA" id="ARBA00023136"/>
    </source>
</evidence>
<keyword evidence="7" id="KW-0325">Glycoprotein</keyword>
<comment type="caution">
    <text evidence="11">The sequence shown here is derived from an EMBL/GenBank/DDBJ whole genome shotgun (WGS) entry which is preliminary data.</text>
</comment>
<keyword evidence="5" id="KW-0472">Membrane</keyword>
<dbReference type="PANTHER" id="PTHR23037">
    <property type="entry name" value="CYTOKINE RECEPTOR"/>
    <property type="match status" value="1"/>
</dbReference>
<dbReference type="PANTHER" id="PTHR23037:SF31">
    <property type="entry name" value="THROMBOPOIETIN RECEPTOR"/>
    <property type="match status" value="1"/>
</dbReference>
<feature type="region of interest" description="Disordered" evidence="8">
    <location>
        <begin position="606"/>
        <end position="628"/>
    </location>
</feature>
<organism evidence="11 12">
    <name type="scientific">Turnix velox</name>
    <name type="common">Little buttonquail</name>
    <dbReference type="NCBI Taxonomy" id="2529409"/>
    <lineage>
        <taxon>Eukaryota</taxon>
        <taxon>Metazoa</taxon>
        <taxon>Chordata</taxon>
        <taxon>Craniata</taxon>
        <taxon>Vertebrata</taxon>
        <taxon>Euteleostomi</taxon>
        <taxon>Archelosauria</taxon>
        <taxon>Archosauria</taxon>
        <taxon>Dinosauria</taxon>
        <taxon>Saurischia</taxon>
        <taxon>Theropoda</taxon>
        <taxon>Coelurosauria</taxon>
        <taxon>Aves</taxon>
        <taxon>Neognathae</taxon>
        <taxon>Neoaves</taxon>
        <taxon>Charadriiformes</taxon>
        <taxon>Turnicidae</taxon>
        <taxon>Turnix</taxon>
    </lineage>
</organism>
<evidence type="ECO:0000313" key="11">
    <source>
        <dbReference type="EMBL" id="NXU51336.1"/>
    </source>
</evidence>
<dbReference type="SUPFAM" id="SSF49265">
    <property type="entry name" value="Fibronectin type III"/>
    <property type="match status" value="4"/>
</dbReference>
<dbReference type="AlphaFoldDB" id="A0A7L3LBI5"/>
<dbReference type="Pfam" id="PF00041">
    <property type="entry name" value="fn3"/>
    <property type="match status" value="1"/>
</dbReference>
<dbReference type="GO" id="GO:0004896">
    <property type="term" value="F:cytokine receptor activity"/>
    <property type="evidence" value="ECO:0007669"/>
    <property type="project" value="TreeGrafter"/>
</dbReference>
<feature type="domain" description="Fibronectin type-III" evidence="10">
    <location>
        <begin position="141"/>
        <end position="273"/>
    </location>
</feature>
<dbReference type="GO" id="GO:0009897">
    <property type="term" value="C:external side of plasma membrane"/>
    <property type="evidence" value="ECO:0007669"/>
    <property type="project" value="TreeGrafter"/>
</dbReference>
<feature type="non-terminal residue" evidence="11">
    <location>
        <position position="1"/>
    </location>
</feature>
<reference evidence="11 12" key="1">
    <citation type="submission" date="2019-09" db="EMBL/GenBank/DDBJ databases">
        <title>Bird 10,000 Genomes (B10K) Project - Family phase.</title>
        <authorList>
            <person name="Zhang G."/>
        </authorList>
    </citation>
    <scope>NUCLEOTIDE SEQUENCE [LARGE SCALE GENOMIC DNA]</scope>
    <source>
        <strain evidence="11">B10K-DU-029-46</strain>
    </source>
</reference>
<keyword evidence="4" id="KW-1133">Transmembrane helix</keyword>
<feature type="signal peptide" evidence="9">
    <location>
        <begin position="1"/>
        <end position="29"/>
    </location>
</feature>
<dbReference type="CDD" id="cd00063">
    <property type="entry name" value="FN3"/>
    <property type="match status" value="2"/>
</dbReference>
<evidence type="ECO:0000256" key="7">
    <source>
        <dbReference type="ARBA" id="ARBA00023180"/>
    </source>
</evidence>
<dbReference type="Pfam" id="PF09067">
    <property type="entry name" value="EpoR_lig-bind"/>
    <property type="match status" value="1"/>
</dbReference>
<proteinExistence type="predicted"/>
<feature type="chain" id="PRO_5029575549" evidence="9">
    <location>
        <begin position="30"/>
        <end position="645"/>
    </location>
</feature>
<evidence type="ECO:0000259" key="10">
    <source>
        <dbReference type="PROSITE" id="PS50853"/>
    </source>
</evidence>
<accession>A0A7L3LBI5</accession>
<dbReference type="InterPro" id="IPR013783">
    <property type="entry name" value="Ig-like_fold"/>
</dbReference>
<dbReference type="SMART" id="SM00060">
    <property type="entry name" value="FN3"/>
    <property type="match status" value="2"/>
</dbReference>
<comment type="subcellular location">
    <subcellularLocation>
        <location evidence="1">Membrane</location>
        <topology evidence="1">Single-pass type I membrane protein</topology>
    </subcellularLocation>
</comment>
<keyword evidence="2" id="KW-0812">Transmembrane</keyword>
<evidence type="ECO:0000256" key="6">
    <source>
        <dbReference type="ARBA" id="ARBA00023170"/>
    </source>
</evidence>
<evidence type="ECO:0000256" key="2">
    <source>
        <dbReference type="ARBA" id="ARBA00022692"/>
    </source>
</evidence>
<dbReference type="InterPro" id="IPR003961">
    <property type="entry name" value="FN3_dom"/>
</dbReference>
<dbReference type="InterPro" id="IPR036116">
    <property type="entry name" value="FN3_sf"/>
</dbReference>
<sequence length="645" mass="71382">QRRGCRMSGCLPSLLPAILLSLRSPPAAPEPVTSQDAALLAGVPEAILCFSRSFEDLTCFWEEEEEEEARGMYHFNYQDVTKVCRVSTWPCGANRTRHVCVFPSQDVRLFTKLHLQVLDITMNHTKYERELSVDTVGLIAPPCNITACWAGAAGQLYVSWQPPLADYPNFFLYEVWYCPDSSPDVSCSNILDPIGQHPRDLSDLSPHIPTAGAAAASPGVEQGLVQAETWVVLEDLQPAVRYHIQVRSKPDGTSVDGIWGPWSQPVAAETPHSSGDIDLCCSTPDLQHVHCKWSWDPAKPHSSHQLFYRPPPSRAGAREDVWQRCEEVRVGAQGTHTCTFQPKAGTAISVLVNVTQLHVPFTLSYFKEPFWLHQAVLTDAPQLVQATVSQGRLSLQWLPPLEALAEQLDYQVRYAVENSHDWKVLQVPQAARKEVLDLRPGARYRAQVRAQPSGPRYRGSWSAWSQPVLVDAEADAGKGREQKLTRGLGEGMESTGKRMRREGCEGLRGGKCEGIQSRYSSSGTGWIIPSFTVVPLLFTGVLLGLRCTFPSLCSNVKQKLWPPVPDLHRALGGFLQDSNKYGQAHTLYKQPPEEETVLPCLLEVLSGPREETGPPPPPPEPAAGRLPGTDIANQSYLLMSGWEPR</sequence>
<keyword evidence="12" id="KW-1185">Reference proteome</keyword>
<gene>
    <name evidence="11" type="primary">Mpl</name>
    <name evidence="11" type="ORF">TURVEL_R09704</name>
</gene>
<dbReference type="EMBL" id="VZTY01012154">
    <property type="protein sequence ID" value="NXU51336.1"/>
    <property type="molecule type" value="Genomic_DNA"/>
</dbReference>
<dbReference type="InterPro" id="IPR015152">
    <property type="entry name" value="Growth/epo_recpt_lig-bind"/>
</dbReference>
<dbReference type="PROSITE" id="PS50853">
    <property type="entry name" value="FN3"/>
    <property type="match status" value="2"/>
</dbReference>
<keyword evidence="3 9" id="KW-0732">Signal</keyword>
<evidence type="ECO:0000256" key="1">
    <source>
        <dbReference type="ARBA" id="ARBA00004479"/>
    </source>
</evidence>
<evidence type="ECO:0000256" key="9">
    <source>
        <dbReference type="SAM" id="SignalP"/>
    </source>
</evidence>
<dbReference type="Proteomes" id="UP000582182">
    <property type="component" value="Unassembled WGS sequence"/>
</dbReference>
<name>A0A7L3LBI5_9CHAR</name>
<keyword evidence="6" id="KW-0675">Receptor</keyword>
<feature type="non-terminal residue" evidence="11">
    <location>
        <position position="645"/>
    </location>
</feature>
<evidence type="ECO:0000256" key="4">
    <source>
        <dbReference type="ARBA" id="ARBA00022989"/>
    </source>
</evidence>